<reference evidence="3 4" key="1">
    <citation type="journal article" date="2016" name="Nat. Commun.">
        <title>Thousands of microbial genomes shed light on interconnected biogeochemical processes in an aquifer system.</title>
        <authorList>
            <person name="Anantharaman K."/>
            <person name="Brown C.T."/>
            <person name="Hug L.A."/>
            <person name="Sharon I."/>
            <person name="Castelle C.J."/>
            <person name="Probst A.J."/>
            <person name="Thomas B.C."/>
            <person name="Singh A."/>
            <person name="Wilkins M.J."/>
            <person name="Karaoz U."/>
            <person name="Brodie E.L."/>
            <person name="Williams K.H."/>
            <person name="Hubbard S.S."/>
            <person name="Banfield J.F."/>
        </authorList>
    </citation>
    <scope>NUCLEOTIDE SEQUENCE [LARGE SCALE GENOMIC DNA]</scope>
</reference>
<keyword evidence="1" id="KW-1133">Transmembrane helix</keyword>
<accession>A0A1F5X2B0</accession>
<name>A0A1F5X2B0_9BACT</name>
<dbReference type="AlphaFoldDB" id="A0A1F5X2B0"/>
<evidence type="ECO:0000256" key="2">
    <source>
        <dbReference type="SAM" id="SignalP"/>
    </source>
</evidence>
<feature type="chain" id="PRO_5009522276" description="Aerotolerance regulator BatD" evidence="2">
    <location>
        <begin position="25"/>
        <end position="537"/>
    </location>
</feature>
<protein>
    <recommendedName>
        <fullName evidence="5">Aerotolerance regulator BatD</fullName>
    </recommendedName>
</protein>
<comment type="caution">
    <text evidence="3">The sequence shown here is derived from an EMBL/GenBank/DDBJ whole genome shotgun (WGS) entry which is preliminary data.</text>
</comment>
<keyword evidence="1" id="KW-0812">Transmembrane</keyword>
<feature type="transmembrane region" description="Helical" evidence="1">
    <location>
        <begin position="420"/>
        <end position="441"/>
    </location>
</feature>
<keyword evidence="2" id="KW-0732">Signal</keyword>
<dbReference type="EMBL" id="MFIA01000032">
    <property type="protein sequence ID" value="OGF82039.1"/>
    <property type="molecule type" value="Genomic_DNA"/>
</dbReference>
<proteinExistence type="predicted"/>
<evidence type="ECO:0000313" key="4">
    <source>
        <dbReference type="Proteomes" id="UP000178046"/>
    </source>
</evidence>
<feature type="signal peptide" evidence="2">
    <location>
        <begin position="1"/>
        <end position="24"/>
    </location>
</feature>
<evidence type="ECO:0008006" key="5">
    <source>
        <dbReference type="Google" id="ProtNLM"/>
    </source>
</evidence>
<gene>
    <name evidence="3" type="ORF">A2924_03700</name>
</gene>
<evidence type="ECO:0000313" key="3">
    <source>
        <dbReference type="EMBL" id="OGF82039.1"/>
    </source>
</evidence>
<keyword evidence="1" id="KW-0472">Membrane</keyword>
<organism evidence="3 4">
    <name type="scientific">Candidatus Giovannonibacteria bacterium RIFCSPLOWO2_01_FULL_44_16</name>
    <dbReference type="NCBI Taxonomy" id="1798348"/>
    <lineage>
        <taxon>Bacteria</taxon>
        <taxon>Candidatus Giovannoniibacteriota</taxon>
    </lineage>
</organism>
<dbReference type="Proteomes" id="UP000178046">
    <property type="component" value="Unassembled WGS sequence"/>
</dbReference>
<evidence type="ECO:0000256" key="1">
    <source>
        <dbReference type="SAM" id="Phobius"/>
    </source>
</evidence>
<sequence length="537" mass="60299">MRFILRLFCLSLTFSFFGGGFAMGQDEGEGTYEPLPQAVKQFYSKDDFYFLDKTGKRTTLELYQGKIVVQFMTFGADSVANILRKQGLKPGSWERITANFGASALKRTLYSSQGIFIVSLPPFYDGLKLVNSLLLMSEVADASPVFRVNGELVYPAGILVNEKFSSIPEKNNLHGKLTEQGYYPYWADVSYKGEIRPPGVSVRLNYYSRMQKISTNPLRLSRLVAQDVLALWAVPDFIPLKQPIEVSVSLSRPSGTMNDRFEAVYRIKYNPKKVVLDKGVLKSFEPMSLKPKAMAESFFKPDPPRFEESAGNITVKISFKMYEPGSFELSPLVVRYNFSGAEKDTLPEVLNSPAMGVKIAGLVPRDSEGRPQAADIFGWKKMGRVPPEIPPMPKAEDYPPTDARFYAKGIQTKYPALGSMLMFSSYFIFAVLASFGMFFLGRMGLRRMLLRQGSRAAEFARIGTARSAKRYVREILRAPDGKTGHELLEECPDAQKECLEELILLLDNSSGTERLSDDDIAKVRKLAGKLKRGMKWK</sequence>